<dbReference type="SUPFAM" id="SSF51344">
    <property type="entry name" value="Epsilon subunit of F1F0-ATP synthase N-terminal domain"/>
    <property type="match status" value="1"/>
</dbReference>
<gene>
    <name evidence="8 12" type="primary">atpE</name>
</gene>
<keyword evidence="3 8" id="KW-0813">Transport</keyword>
<comment type="function">
    <text evidence="8 9">Produces ATP from ADP in the presence of a proton gradient across the membrane.</text>
</comment>
<keyword evidence="9 12" id="KW-0934">Plastid</keyword>
<dbReference type="GO" id="GO:0009535">
    <property type="term" value="C:chloroplast thylakoid membrane"/>
    <property type="evidence" value="ECO:0007669"/>
    <property type="project" value="UniProtKB-SubCell"/>
</dbReference>
<evidence type="ECO:0000256" key="8">
    <source>
        <dbReference type="HAMAP-Rule" id="MF_00530"/>
    </source>
</evidence>
<dbReference type="InterPro" id="IPR036771">
    <property type="entry name" value="ATPsynth_dsu/esu_N"/>
</dbReference>
<dbReference type="InterPro" id="IPR020547">
    <property type="entry name" value="ATP_synth_F1_esu_C"/>
</dbReference>
<dbReference type="CDD" id="cd12152">
    <property type="entry name" value="F1-ATPase_delta"/>
    <property type="match status" value="1"/>
</dbReference>
<keyword evidence="4 8" id="KW-0406">Ion transport</keyword>
<dbReference type="GO" id="GO:0005524">
    <property type="term" value="F:ATP binding"/>
    <property type="evidence" value="ECO:0007669"/>
    <property type="project" value="UniProtKB-UniRule"/>
</dbReference>
<comment type="subcellular location">
    <subcellularLocation>
        <location evidence="1">Membrane</location>
        <topology evidence="1">Peripheral membrane protein</topology>
    </subcellularLocation>
    <subcellularLocation>
        <location evidence="8">Plastid</location>
        <location evidence="8">Chloroplast thylakoid membrane</location>
        <topology evidence="8">Peripheral membrane protein</topology>
    </subcellularLocation>
</comment>
<dbReference type="AlphaFoldDB" id="A0A088CIB2"/>
<keyword evidence="8 9" id="KW-0375">Hydrogen ion transport</keyword>
<feature type="domain" description="ATP synthase F1 complex delta/epsilon subunit N-terminal" evidence="11">
    <location>
        <begin position="3"/>
        <end position="81"/>
    </location>
</feature>
<keyword evidence="7 8" id="KW-0066">ATP synthesis</keyword>
<keyword evidence="8 9" id="KW-0793">Thylakoid</keyword>
<dbReference type="Pfam" id="PF02823">
    <property type="entry name" value="ATP-synt_DE_N"/>
    <property type="match status" value="1"/>
</dbReference>
<dbReference type="EMBL" id="KJ746599">
    <property type="protein sequence ID" value="AID67580.1"/>
    <property type="molecule type" value="Genomic_DNA"/>
</dbReference>
<evidence type="ECO:0000256" key="5">
    <source>
        <dbReference type="ARBA" id="ARBA00023136"/>
    </source>
</evidence>
<dbReference type="PANTHER" id="PTHR13822:SF10">
    <property type="entry name" value="ATP SYNTHASE EPSILON CHAIN, CHLOROPLASTIC"/>
    <property type="match status" value="1"/>
</dbReference>
<dbReference type="Gene3D" id="6.10.140.480">
    <property type="match status" value="1"/>
</dbReference>
<protein>
    <recommendedName>
        <fullName evidence="8 9">ATP synthase epsilon chain, chloroplastic</fullName>
    </recommendedName>
    <alternativeName>
        <fullName evidence="8">ATP synthase F1 sector epsilon subunit</fullName>
    </alternativeName>
    <alternativeName>
        <fullName evidence="8">F-ATPase epsilon subunit</fullName>
    </alternativeName>
</protein>
<dbReference type="HAMAP" id="MF_00530">
    <property type="entry name" value="ATP_synth_epsil_bac"/>
    <property type="match status" value="1"/>
</dbReference>
<dbReference type="RefSeq" id="YP_009057796.1">
    <property type="nucleotide sequence ID" value="NC_024828.1"/>
</dbReference>
<dbReference type="InterPro" id="IPR001469">
    <property type="entry name" value="ATP_synth_F1_dsu/esu"/>
</dbReference>
<dbReference type="GeneID" id="20356060"/>
<evidence type="ECO:0000256" key="4">
    <source>
        <dbReference type="ARBA" id="ARBA00023065"/>
    </source>
</evidence>
<evidence type="ECO:0000256" key="9">
    <source>
        <dbReference type="RuleBase" id="RU003655"/>
    </source>
</evidence>
<accession>A0A088CIB2</accession>
<organism evidence="12">
    <name type="scientific">Picocystis salinarum</name>
    <dbReference type="NCBI Taxonomy" id="88271"/>
    <lineage>
        <taxon>Eukaryota</taxon>
        <taxon>Viridiplantae</taxon>
        <taxon>Chlorophyta</taxon>
        <taxon>Picocystophyceae</taxon>
        <taxon>Picocystales</taxon>
        <taxon>Picocystaceae</taxon>
        <taxon>Picocystis</taxon>
    </lineage>
</organism>
<keyword evidence="6 8" id="KW-0139">CF(1)</keyword>
<dbReference type="NCBIfam" id="TIGR01216">
    <property type="entry name" value="ATP_synt_epsi"/>
    <property type="match status" value="1"/>
</dbReference>
<dbReference type="PANTHER" id="PTHR13822">
    <property type="entry name" value="ATP SYNTHASE DELTA/EPSILON CHAIN"/>
    <property type="match status" value="1"/>
</dbReference>
<keyword evidence="12" id="KW-0150">Chloroplast</keyword>
<evidence type="ECO:0000256" key="6">
    <source>
        <dbReference type="ARBA" id="ARBA00023196"/>
    </source>
</evidence>
<evidence type="ECO:0000256" key="3">
    <source>
        <dbReference type="ARBA" id="ARBA00022448"/>
    </source>
</evidence>
<dbReference type="GO" id="GO:0045259">
    <property type="term" value="C:proton-transporting ATP synthase complex"/>
    <property type="evidence" value="ECO:0007669"/>
    <property type="project" value="UniProtKB-KW"/>
</dbReference>
<evidence type="ECO:0000313" key="12">
    <source>
        <dbReference type="EMBL" id="AID67580.1"/>
    </source>
</evidence>
<dbReference type="Gene3D" id="2.60.15.10">
    <property type="entry name" value="F0F1 ATP synthase delta/epsilon subunit, N-terminal"/>
    <property type="match status" value="1"/>
</dbReference>
<dbReference type="GO" id="GO:0046933">
    <property type="term" value="F:proton-transporting ATP synthase activity, rotational mechanism"/>
    <property type="evidence" value="ECO:0007669"/>
    <property type="project" value="UniProtKB-UniRule"/>
</dbReference>
<sequence>MTLQVSIMTPDRVFWNAEAEELILPTNTGQMGILTNHIPLVTALDIGVMLVRTSTEWISVALMGGFAQIQDNKVIILVNEAEQADTIDPNEAESALSDAKKVLEVASNRKEKIEANLIFKRARARYQVVK</sequence>
<evidence type="ECO:0000259" key="11">
    <source>
        <dbReference type="Pfam" id="PF02823"/>
    </source>
</evidence>
<dbReference type="Pfam" id="PF00401">
    <property type="entry name" value="ATP-synt_DE"/>
    <property type="match status" value="1"/>
</dbReference>
<proteinExistence type="inferred from homology"/>
<evidence type="ECO:0000256" key="1">
    <source>
        <dbReference type="ARBA" id="ARBA00004170"/>
    </source>
</evidence>
<geneLocation type="chloroplast" evidence="12"/>
<evidence type="ECO:0000256" key="2">
    <source>
        <dbReference type="ARBA" id="ARBA00005712"/>
    </source>
</evidence>
<evidence type="ECO:0000259" key="10">
    <source>
        <dbReference type="Pfam" id="PF00401"/>
    </source>
</evidence>
<comment type="similarity">
    <text evidence="2 8 9">Belongs to the ATPase epsilon chain family.</text>
</comment>
<feature type="domain" description="ATP synthase epsilon subunit C-terminal" evidence="10">
    <location>
        <begin position="85"/>
        <end position="130"/>
    </location>
</feature>
<name>A0A088CIB2_9CHLO</name>
<keyword evidence="5 8" id="KW-0472">Membrane</keyword>
<dbReference type="InterPro" id="IPR020546">
    <property type="entry name" value="ATP_synth_F1_dsu/esu_N"/>
</dbReference>
<reference evidence="12" key="1">
    <citation type="journal article" date="2014" name="BMC Genomics">
        <title>Six newly sequenced chloroplast genomes from prasinophyte green algae provide insights into the relationships among prasinophyte lineages and the diversity of streamlined genome architecture in picoplanktonic species.</title>
        <authorList>
            <person name="Lemieux C."/>
            <person name="Otis C."/>
            <person name="Turmel M."/>
        </authorList>
    </citation>
    <scope>NUCLEOTIDE SEQUENCE</scope>
</reference>
<comment type="subunit">
    <text evidence="8 9">F-type ATPases have 2 components, CF(1) - the catalytic core - and CF(0) - the membrane proton channel. CF(1) has five subunits: alpha(3), beta(3), gamma(1), delta(1), epsilon(1). CF(0) has three main subunits: a, b and c.</text>
</comment>
<evidence type="ECO:0000256" key="7">
    <source>
        <dbReference type="ARBA" id="ARBA00023310"/>
    </source>
</evidence>